<gene>
    <name evidence="4" type="ORF">N1851_012897</name>
</gene>
<dbReference type="PANTHER" id="PTHR45784">
    <property type="entry name" value="C-TYPE LECTIN DOMAIN FAMILY 20 MEMBER A-RELATED"/>
    <property type="match status" value="1"/>
</dbReference>
<dbReference type="PROSITE" id="PS50041">
    <property type="entry name" value="C_TYPE_LECTIN_2"/>
    <property type="match status" value="1"/>
</dbReference>
<dbReference type="SUPFAM" id="SSF56436">
    <property type="entry name" value="C-type lectin-like"/>
    <property type="match status" value="1"/>
</dbReference>
<sequence>MLSIVFVLFWCTVVSASHFHRVEPGGTWEQAREFCKKHYVDLAVLGTEQQYLGLLRTSDIIPTQAGVVWLGLKRDDQHGVWKWVSNENLSYDRWYRTPRQGLCGCLDAGVTEDRRLLDLNCGKQLSSVCEGPVGPQKASLESVGCDHVTLTWNVSASMRDVDHAYSVTMCGATCDTFLYDYTTGINRTSITINLSNLTSSSSYLMNITATVTRPDAATGKSTTLQSSTMTMSMTTATSGMPPGMHTWLILAVFAFLALLALAFIFYWLMALRHHARIPAYRRVCEPAPWLPALHCWFLWKLSGGWSGLGLQRFIELLD</sequence>
<dbReference type="InterPro" id="IPR016187">
    <property type="entry name" value="CTDL_fold"/>
</dbReference>
<feature type="domain" description="C-type lectin" evidence="3">
    <location>
        <begin position="27"/>
        <end position="130"/>
    </location>
</feature>
<protein>
    <recommendedName>
        <fullName evidence="3">C-type lectin domain-containing protein</fullName>
    </recommendedName>
</protein>
<reference evidence="4" key="1">
    <citation type="journal article" date="2023" name="Front. Mar. Sci.">
        <title>A new Merluccius polli reference genome to investigate the effects of global change in West African waters.</title>
        <authorList>
            <person name="Mateo J.L."/>
            <person name="Blanco-Fernandez C."/>
            <person name="Garcia-Vazquez E."/>
            <person name="Machado-Schiaffino G."/>
        </authorList>
    </citation>
    <scope>NUCLEOTIDE SEQUENCE</scope>
    <source>
        <strain evidence="4">C29</strain>
        <tissue evidence="4">Fin</tissue>
    </source>
</reference>
<dbReference type="CDD" id="cd00037">
    <property type="entry name" value="CLECT"/>
    <property type="match status" value="1"/>
</dbReference>
<organism evidence="4 5">
    <name type="scientific">Merluccius polli</name>
    <name type="common">Benguela hake</name>
    <name type="synonym">Merluccius cadenati</name>
    <dbReference type="NCBI Taxonomy" id="89951"/>
    <lineage>
        <taxon>Eukaryota</taxon>
        <taxon>Metazoa</taxon>
        <taxon>Chordata</taxon>
        <taxon>Craniata</taxon>
        <taxon>Vertebrata</taxon>
        <taxon>Euteleostomi</taxon>
        <taxon>Actinopterygii</taxon>
        <taxon>Neopterygii</taxon>
        <taxon>Teleostei</taxon>
        <taxon>Neoteleostei</taxon>
        <taxon>Acanthomorphata</taxon>
        <taxon>Zeiogadaria</taxon>
        <taxon>Gadariae</taxon>
        <taxon>Gadiformes</taxon>
        <taxon>Gadoidei</taxon>
        <taxon>Merlucciidae</taxon>
        <taxon>Merluccius</taxon>
    </lineage>
</organism>
<dbReference type="InterPro" id="IPR016186">
    <property type="entry name" value="C-type_lectin-like/link_sf"/>
</dbReference>
<keyword evidence="5" id="KW-1185">Reference proteome</keyword>
<evidence type="ECO:0000313" key="4">
    <source>
        <dbReference type="EMBL" id="KAK0147619.1"/>
    </source>
</evidence>
<accession>A0AA47MWL6</accession>
<evidence type="ECO:0000256" key="2">
    <source>
        <dbReference type="SAM" id="SignalP"/>
    </source>
</evidence>
<comment type="caution">
    <text evidence="4">The sequence shown here is derived from an EMBL/GenBank/DDBJ whole genome shotgun (WGS) entry which is preliminary data.</text>
</comment>
<feature type="chain" id="PRO_5041302004" description="C-type lectin domain-containing protein" evidence="2">
    <location>
        <begin position="17"/>
        <end position="318"/>
    </location>
</feature>
<dbReference type="Proteomes" id="UP001174136">
    <property type="component" value="Unassembled WGS sequence"/>
</dbReference>
<dbReference type="AlphaFoldDB" id="A0AA47MWL6"/>
<name>A0AA47MWL6_MERPO</name>
<proteinExistence type="predicted"/>
<keyword evidence="1" id="KW-1133">Transmembrane helix</keyword>
<dbReference type="InterPro" id="IPR036116">
    <property type="entry name" value="FN3_sf"/>
</dbReference>
<feature type="transmembrane region" description="Helical" evidence="1">
    <location>
        <begin position="247"/>
        <end position="268"/>
    </location>
</feature>
<evidence type="ECO:0000313" key="5">
    <source>
        <dbReference type="Proteomes" id="UP001174136"/>
    </source>
</evidence>
<dbReference type="InterPro" id="IPR001304">
    <property type="entry name" value="C-type_lectin-like"/>
</dbReference>
<dbReference type="PANTHER" id="PTHR45784:SF3">
    <property type="entry name" value="C-TYPE LECTIN DOMAIN FAMILY 4 MEMBER K-LIKE-RELATED"/>
    <property type="match status" value="1"/>
</dbReference>
<keyword evidence="1" id="KW-0472">Membrane</keyword>
<dbReference type="SUPFAM" id="SSF49265">
    <property type="entry name" value="Fibronectin type III"/>
    <property type="match status" value="1"/>
</dbReference>
<feature type="signal peptide" evidence="2">
    <location>
        <begin position="1"/>
        <end position="16"/>
    </location>
</feature>
<evidence type="ECO:0000256" key="1">
    <source>
        <dbReference type="SAM" id="Phobius"/>
    </source>
</evidence>
<keyword evidence="1" id="KW-0812">Transmembrane</keyword>
<evidence type="ECO:0000259" key="3">
    <source>
        <dbReference type="PROSITE" id="PS50041"/>
    </source>
</evidence>
<dbReference type="EMBL" id="JAOPHQ010002291">
    <property type="protein sequence ID" value="KAK0147619.1"/>
    <property type="molecule type" value="Genomic_DNA"/>
</dbReference>
<dbReference type="Gene3D" id="3.10.100.10">
    <property type="entry name" value="Mannose-Binding Protein A, subunit A"/>
    <property type="match status" value="1"/>
</dbReference>
<dbReference type="SMART" id="SM00034">
    <property type="entry name" value="CLECT"/>
    <property type="match status" value="1"/>
</dbReference>
<dbReference type="Pfam" id="PF00059">
    <property type="entry name" value="Lectin_C"/>
    <property type="match status" value="1"/>
</dbReference>
<keyword evidence="2" id="KW-0732">Signal</keyword>